<evidence type="ECO:0000313" key="1">
    <source>
        <dbReference type="EMBL" id="KAI8657906.1"/>
    </source>
</evidence>
<protein>
    <submittedName>
        <fullName evidence="1">Uncharacterized protein</fullName>
    </submittedName>
</protein>
<dbReference type="Proteomes" id="UP001065298">
    <property type="component" value="Chromosome 9"/>
</dbReference>
<proteinExistence type="predicted"/>
<accession>A0ACC0QME0</accession>
<evidence type="ECO:0000313" key="2">
    <source>
        <dbReference type="Proteomes" id="UP001065298"/>
    </source>
</evidence>
<keyword evidence="2" id="KW-1185">Reference proteome</keyword>
<name>A0ACC0QME0_9HYPO</name>
<organism evidence="1 2">
    <name type="scientific">Fusarium keratoplasticum</name>
    <dbReference type="NCBI Taxonomy" id="1328300"/>
    <lineage>
        <taxon>Eukaryota</taxon>
        <taxon>Fungi</taxon>
        <taxon>Dikarya</taxon>
        <taxon>Ascomycota</taxon>
        <taxon>Pezizomycotina</taxon>
        <taxon>Sordariomycetes</taxon>
        <taxon>Hypocreomycetidae</taxon>
        <taxon>Hypocreales</taxon>
        <taxon>Nectriaceae</taxon>
        <taxon>Fusarium</taxon>
        <taxon>Fusarium solani species complex</taxon>
    </lineage>
</organism>
<sequence length="133" mass="14553">MTGFSRLGSPDSSSSSLNHKHPFEILTTTTILVFDYRSLTPLTPITTTLKTFKMVAAPMIKPSAGPKALPLLLVVGSVSVVGTYVSSQLRTQSRTFDRYFSQYNSTQSEASRAKTFDGSVPDPRTSIFNILGW</sequence>
<dbReference type="EMBL" id="CM046511">
    <property type="protein sequence ID" value="KAI8657906.1"/>
    <property type="molecule type" value="Genomic_DNA"/>
</dbReference>
<comment type="caution">
    <text evidence="1">The sequence shown here is derived from an EMBL/GenBank/DDBJ whole genome shotgun (WGS) entry which is preliminary data.</text>
</comment>
<reference evidence="1" key="1">
    <citation type="submission" date="2022-06" db="EMBL/GenBank/DDBJ databases">
        <title>Fusarium solani species complex genomes reveal bases of compartmentalisation and animal pathogenesis.</title>
        <authorList>
            <person name="Tsai I.J."/>
        </authorList>
    </citation>
    <scope>NUCLEOTIDE SEQUENCE</scope>
    <source>
        <strain evidence="1">Fu6.1</strain>
    </source>
</reference>
<gene>
    <name evidence="1" type="ORF">NCS57_01170300</name>
</gene>